<dbReference type="GO" id="GO:0016829">
    <property type="term" value="F:lyase activity"/>
    <property type="evidence" value="ECO:0007669"/>
    <property type="project" value="UniProtKB-KW"/>
</dbReference>
<dbReference type="Pfam" id="PF12708">
    <property type="entry name" value="Pect-lyase_RHGA_epim"/>
    <property type="match status" value="1"/>
</dbReference>
<dbReference type="Proteomes" id="UP000050786">
    <property type="component" value="Unassembled WGS sequence"/>
</dbReference>
<feature type="domain" description="Rhamnogalacturonase A/B/Epimerase-like pectate lyase" evidence="1">
    <location>
        <begin position="189"/>
        <end position="243"/>
    </location>
</feature>
<dbReference type="Gene3D" id="2.160.20.10">
    <property type="entry name" value="Single-stranded right-handed beta-helix, Pectin lyase-like"/>
    <property type="match status" value="1"/>
</dbReference>
<protein>
    <submittedName>
        <fullName evidence="2">Pectate lyase superfamily protein</fullName>
    </submittedName>
</protein>
<proteinExistence type="predicted"/>
<keyword evidence="2" id="KW-0456">Lyase</keyword>
<dbReference type="InterPro" id="IPR012334">
    <property type="entry name" value="Pectin_lyas_fold"/>
</dbReference>
<dbReference type="InterPro" id="IPR024535">
    <property type="entry name" value="RHGA/B-epi-like_pectate_lyase"/>
</dbReference>
<dbReference type="EMBL" id="CYPS01000036">
    <property type="protein sequence ID" value="CUH43434.1"/>
    <property type="molecule type" value="Genomic_DNA"/>
</dbReference>
<dbReference type="AlphaFoldDB" id="A0A0P1E5B6"/>
<reference evidence="3" key="1">
    <citation type="submission" date="2015-09" db="EMBL/GenBank/DDBJ databases">
        <authorList>
            <person name="Rodrigo-Torres L."/>
            <person name="Arahal D.R."/>
        </authorList>
    </citation>
    <scope>NUCLEOTIDE SEQUENCE [LARGE SCALE GENOMIC DNA]</scope>
    <source>
        <strain evidence="3">CECT 4293</strain>
    </source>
</reference>
<dbReference type="RefSeq" id="WP_058273449.1">
    <property type="nucleotide sequence ID" value="NZ_CYPS01000036.1"/>
</dbReference>
<organism evidence="2 3">
    <name type="scientific">Ruegeria atlantica</name>
    <dbReference type="NCBI Taxonomy" id="81569"/>
    <lineage>
        <taxon>Bacteria</taxon>
        <taxon>Pseudomonadati</taxon>
        <taxon>Pseudomonadota</taxon>
        <taxon>Alphaproteobacteria</taxon>
        <taxon>Rhodobacterales</taxon>
        <taxon>Roseobacteraceae</taxon>
        <taxon>Ruegeria</taxon>
    </lineage>
</organism>
<accession>A0A0P1E5B6</accession>
<evidence type="ECO:0000259" key="1">
    <source>
        <dbReference type="Pfam" id="PF12708"/>
    </source>
</evidence>
<gene>
    <name evidence="2" type="ORF">RUM4293_02329</name>
</gene>
<dbReference type="SUPFAM" id="SSF51126">
    <property type="entry name" value="Pectin lyase-like"/>
    <property type="match status" value="1"/>
</dbReference>
<evidence type="ECO:0000313" key="2">
    <source>
        <dbReference type="EMBL" id="CUH43434.1"/>
    </source>
</evidence>
<dbReference type="InterPro" id="IPR011050">
    <property type="entry name" value="Pectin_lyase_fold/virulence"/>
</dbReference>
<name>A0A0P1E5B6_9RHOB</name>
<keyword evidence="3" id="KW-1185">Reference proteome</keyword>
<evidence type="ECO:0000313" key="3">
    <source>
        <dbReference type="Proteomes" id="UP000050786"/>
    </source>
</evidence>
<sequence length="762" mass="82209">MNKAITDGIVFMPPAFANGLSVWSRGDGTPGSPTYGGAPNGAFVPADPDFGGCLEILKVQATQQLRYMGQTPLIPGCYLQIKARVKAISGPLPQVRIAAWAGGAGDQQVTGVVDQGPVTQLSGYGTVHEITAIVGNGKRSGVDMPWGVAALYGHFGFNIDGANGSVIRVDDIEITDVTSIFLREMISTVDVRDYGAIGDGVVDDSVAFEAADQAAGGRRIYVPKGTYLLAQNTSMSSEMDFEGTIIMPDDKMLLLTKNFDLPAYIAAFGDEELAFKKAFQALLNNSDHESLDMGGRKISVTAPIDMAAAVPNRQGGFSTRRIIRNGQFDVKSSSAWDTETFTSVATYNPADSTKLTNVENIANIPVGALVQGNGVGREIYVRSKDVGAGEIRLNDPLYDAAGTQTFTFQSFKYLLDFSGFSTLRKFGMEEIEFQCNGRSSAIRLAPSGSTFAVTNCFISRPKDRGISSHGTGCQGMLIDNCQFLSIEESFNVSDRKSIALNANANDIKLRHNRAVRFLHFAVLAGSNNLILGNHFFQGDSIPQGIRSAGLIMTGTYNSSTISENYVDNCFVEWTNERDANPVYTSGYSFSSMTISDNIFYASEVAPWFSQIVIRPHGAGHYLNGVVVTGNKFRSSSGRIDRADRVDTSFADLNHSAHLNVIFEDNTFNGINAKVENPLRIRRSQQSASSVWTIPSDGRLPFGGKARGCDAVTVLGPLRNAGGQIVHATPYVELEQGANQDTIQLRWPLPASGSVSAIMRMEY</sequence>